<proteinExistence type="predicted"/>
<dbReference type="InterPro" id="IPR038031">
    <property type="entry name" value="Tp47_mid_C_dom"/>
</dbReference>
<evidence type="ECO:0000259" key="4">
    <source>
        <dbReference type="PROSITE" id="PS51272"/>
    </source>
</evidence>
<dbReference type="SUPFAM" id="SSF81986">
    <property type="entry name" value="Tp47 lipoprotein, middle and C-terminal domains"/>
    <property type="match status" value="1"/>
</dbReference>
<dbReference type="InterPro" id="IPR007329">
    <property type="entry name" value="FMN-bd"/>
</dbReference>
<dbReference type="PROSITE" id="PS51272">
    <property type="entry name" value="SLH"/>
    <property type="match status" value="3"/>
</dbReference>
<dbReference type="InterPro" id="IPR001119">
    <property type="entry name" value="SLH_dom"/>
</dbReference>
<name>A0ABR7GKJ5_9FIRM</name>
<dbReference type="Proteomes" id="UP000641741">
    <property type="component" value="Unassembled WGS sequence"/>
</dbReference>
<dbReference type="InterPro" id="IPR029221">
    <property type="entry name" value="PBP-Tp47_A"/>
</dbReference>
<accession>A0ABR7GKJ5</accession>
<dbReference type="InterPro" id="IPR036154">
    <property type="entry name" value="Tp47_N_sf"/>
</dbReference>
<protein>
    <submittedName>
        <fullName evidence="5">S-layer homology domain-containing protein</fullName>
    </submittedName>
</protein>
<evidence type="ECO:0000256" key="2">
    <source>
        <dbReference type="SAM" id="MobiDB-lite"/>
    </source>
</evidence>
<dbReference type="InterPro" id="IPR038698">
    <property type="entry name" value="PBP_Tp47_domC_sf"/>
</dbReference>
<evidence type="ECO:0000313" key="6">
    <source>
        <dbReference type="Proteomes" id="UP000641741"/>
    </source>
</evidence>
<feature type="compositionally biased region" description="Basic and acidic residues" evidence="2">
    <location>
        <begin position="373"/>
        <end position="382"/>
    </location>
</feature>
<feature type="signal peptide" evidence="3">
    <location>
        <begin position="1"/>
        <end position="23"/>
    </location>
</feature>
<keyword evidence="1" id="KW-0677">Repeat</keyword>
<dbReference type="RefSeq" id="WP_186969170.1">
    <property type="nucleotide sequence ID" value="NZ_JACOPK010000002.1"/>
</dbReference>
<organism evidence="5 6">
    <name type="scientific">Agathobaculum hominis</name>
    <dbReference type="NCBI Taxonomy" id="2763014"/>
    <lineage>
        <taxon>Bacteria</taxon>
        <taxon>Bacillati</taxon>
        <taxon>Bacillota</taxon>
        <taxon>Clostridia</taxon>
        <taxon>Eubacteriales</taxon>
        <taxon>Butyricicoccaceae</taxon>
        <taxon>Agathobaculum</taxon>
    </lineage>
</organism>
<dbReference type="EMBL" id="JACOPK010000002">
    <property type="protein sequence ID" value="MBC5694834.1"/>
    <property type="molecule type" value="Genomic_DNA"/>
</dbReference>
<keyword evidence="6" id="KW-1185">Reference proteome</keyword>
<evidence type="ECO:0000313" key="5">
    <source>
        <dbReference type="EMBL" id="MBC5694834.1"/>
    </source>
</evidence>
<dbReference type="Pfam" id="PF00395">
    <property type="entry name" value="SLH"/>
    <property type="match status" value="3"/>
</dbReference>
<feature type="domain" description="SLH" evidence="4">
    <location>
        <begin position="83"/>
        <end position="145"/>
    </location>
</feature>
<sequence>MKCKNTIAMVLAGAMLLPSNAFAADLSQYKDFPNDWSAKSLEQAIDNGLLNGSNGMIDAKGLLTRAQMAAIVSRSFGAAKTASLDDYRDVLPSAWYYSDMGKAVKMGAFQGANGLLNPDAPITREEAFTVLARAFALEGGGSATLKDFVDGGTVSSWASESVAALVAGGYVNGANGMLNLKNNITRAEFAKVITGMAASYVGAEGVSGKTVEGNVIVRESGASLSGMTINGDLIIADSADKVSLDNVKVTGRIVIRGGADAVSIKDTTAGKGVLVSSPNGAAAISVSGGSVGTVTAKSDLSLSGSVSNVAVTDKATLTVEKNASVGTVTVSAAGSKVTGDGKVTNVQANANNVTVTSKGAKVTAGSGVSGVKAGDKTVEAGKTETVGSTSTSSGGSSSGGGSSSSRSDYSYVLMNIPYDEFYKAELNENAAAVDAVSSATKNKTRIGTLAGGSYHVNPDGSDITGVTYPVRVKTSDLSGLKKVTDSDSVSITVKKSGKDETSTYTGREALFESASYSYYALSSTPSYYKEATLTNGKWSFGKATGAASEDTATIAKFKAPGHHADYEIKVESDKIEKGQKVYAVVLTDTDGNSYGLRHVVEIWRATELGFKADSPIVGKTIKTITYYTDNGVIKLNLAQEQYIPQQAATVTVTEADFAAGETTVTLSNDLPSDFTAAYSFTVNGEASNFFTYADGKITWDESASDIPSGTYQLVIHDDSGKYADITAQIKLNVYAYASVPYDEYWQSEGVYLSGNNWTASSDVADRTTTNKDGSVTEEHDKGAFDAVSRATQNHGLHRGSFQQDVVIHTADRDYHPVSWPDEGKGNTFIDADGNTYNKTEIGITSYNITGIKYVPVKVSASDFADFCTKYTVTRNGETMQGGYSENNLSAYTDLVAAVDANTNGLKAVTKGKNGYTFGKRQTGTGSGIQGQSLKTADAGITAAVKDYSGSFGEMLRVDLDNTKDSTKYYGDLGSHMQTVVWKYYGDGDTVLATYGTKFAADDWMHKSMGIQLGLTDSLRFKLPDGKDGTGKWTLTVYALGYEDTTYTVNVTAENLPKKTEPMTDEQKTKLEELKKTGEALIASAANADKLTDAENILNDHITNDIPDMLAKTDATQSEAADLITEVEGYITNVRTERANQSVTTKTANGEATVTSTDGKYVAGSYQAKVTVTFDSDGKVVSVKDNRTEPGSNSDYWDIALNCFDRFNGKTKDTVDSVDATSGATVSMNAVKEAVKDALSK</sequence>
<reference evidence="5 6" key="1">
    <citation type="submission" date="2020-08" db="EMBL/GenBank/DDBJ databases">
        <title>Genome public.</title>
        <authorList>
            <person name="Liu C."/>
            <person name="Sun Q."/>
        </authorList>
    </citation>
    <scope>NUCLEOTIDE SEQUENCE [LARGE SCALE GENOMIC DNA]</scope>
    <source>
        <strain evidence="5 6">M2</strain>
    </source>
</reference>
<dbReference type="InterPro" id="IPR029218">
    <property type="entry name" value="PBP-Tp47_dom_C"/>
</dbReference>
<feature type="domain" description="SLH" evidence="4">
    <location>
        <begin position="24"/>
        <end position="82"/>
    </location>
</feature>
<evidence type="ECO:0000256" key="3">
    <source>
        <dbReference type="SAM" id="SignalP"/>
    </source>
</evidence>
<dbReference type="Pfam" id="PF04205">
    <property type="entry name" value="FMN_bind"/>
    <property type="match status" value="1"/>
</dbReference>
<comment type="caution">
    <text evidence="5">The sequence shown here is derived from an EMBL/GenBank/DDBJ whole genome shotgun (WGS) entry which is preliminary data.</text>
</comment>
<evidence type="ECO:0000256" key="1">
    <source>
        <dbReference type="ARBA" id="ARBA00022737"/>
    </source>
</evidence>
<keyword evidence="3" id="KW-0732">Signal</keyword>
<feature type="region of interest" description="Disordered" evidence="2">
    <location>
        <begin position="363"/>
        <end position="406"/>
    </location>
</feature>
<dbReference type="Gene3D" id="2.60.40.1300">
    <property type="entry name" value="Penicillin-binding protein Tp47, domain C"/>
    <property type="match status" value="1"/>
</dbReference>
<feature type="chain" id="PRO_5045164378" evidence="3">
    <location>
        <begin position="24"/>
        <end position="1240"/>
    </location>
</feature>
<dbReference type="Pfam" id="PF14888">
    <property type="entry name" value="PBP-Tp47_c"/>
    <property type="match status" value="1"/>
</dbReference>
<dbReference type="Pfam" id="PF14889">
    <property type="entry name" value="PBP-Tp47_a"/>
    <property type="match status" value="1"/>
</dbReference>
<dbReference type="SUPFAM" id="SSF82220">
    <property type="entry name" value="Tp47 lipoprotein, N-terminal domain"/>
    <property type="match status" value="1"/>
</dbReference>
<feature type="domain" description="SLH" evidence="4">
    <location>
        <begin position="146"/>
        <end position="207"/>
    </location>
</feature>
<gene>
    <name evidence="5" type="ORF">H8S02_02565</name>
</gene>